<dbReference type="AlphaFoldDB" id="A0A9P7G0G2"/>
<protein>
    <submittedName>
        <fullName evidence="2">Uncharacterized protein</fullName>
    </submittedName>
</protein>
<dbReference type="Proteomes" id="UP000775547">
    <property type="component" value="Unassembled WGS sequence"/>
</dbReference>
<proteinExistence type="predicted"/>
<feature type="compositionally biased region" description="Polar residues" evidence="1">
    <location>
        <begin position="23"/>
        <end position="36"/>
    </location>
</feature>
<comment type="caution">
    <text evidence="2">The sequence shown here is derived from an EMBL/GenBank/DDBJ whole genome shotgun (WGS) entry which is preliminary data.</text>
</comment>
<evidence type="ECO:0000256" key="1">
    <source>
        <dbReference type="SAM" id="MobiDB-lite"/>
    </source>
</evidence>
<feature type="compositionally biased region" description="Polar residues" evidence="1">
    <location>
        <begin position="108"/>
        <end position="123"/>
    </location>
</feature>
<feature type="region of interest" description="Disordered" evidence="1">
    <location>
        <begin position="1"/>
        <end position="229"/>
    </location>
</feature>
<feature type="region of interest" description="Disordered" evidence="1">
    <location>
        <begin position="249"/>
        <end position="304"/>
    </location>
</feature>
<feature type="compositionally biased region" description="Polar residues" evidence="1">
    <location>
        <begin position="79"/>
        <end position="93"/>
    </location>
</feature>
<keyword evidence="3" id="KW-1185">Reference proteome</keyword>
<dbReference type="EMBL" id="JABCKV010000627">
    <property type="protein sequence ID" value="KAG5640580.1"/>
    <property type="molecule type" value="Genomic_DNA"/>
</dbReference>
<feature type="non-terminal residue" evidence="2">
    <location>
        <position position="376"/>
    </location>
</feature>
<reference evidence="2" key="1">
    <citation type="submission" date="2020-07" db="EMBL/GenBank/DDBJ databases">
        <authorList>
            <person name="Nieuwenhuis M."/>
            <person name="Van De Peppel L.J.J."/>
        </authorList>
    </citation>
    <scope>NUCLEOTIDE SEQUENCE</scope>
    <source>
        <strain evidence="2">AP01</strain>
        <tissue evidence="2">Mycelium</tissue>
    </source>
</reference>
<gene>
    <name evidence="2" type="ORF">DXG03_008013</name>
</gene>
<feature type="compositionally biased region" description="Low complexity" evidence="1">
    <location>
        <begin position="42"/>
        <end position="54"/>
    </location>
</feature>
<name>A0A9P7G0G2_9AGAR</name>
<accession>A0A9P7G0G2</accession>
<feature type="compositionally biased region" description="Low complexity" evidence="1">
    <location>
        <begin position="1"/>
        <end position="16"/>
    </location>
</feature>
<reference evidence="2" key="2">
    <citation type="submission" date="2021-10" db="EMBL/GenBank/DDBJ databases">
        <title>Phylogenomics reveals ancestral predisposition of the termite-cultivated fungus Termitomyces towards a domesticated lifestyle.</title>
        <authorList>
            <person name="Auxier B."/>
            <person name="Grum-Grzhimaylo A."/>
            <person name="Cardenas M.E."/>
            <person name="Lodge J.D."/>
            <person name="Laessoe T."/>
            <person name="Pedersen O."/>
            <person name="Smith M.E."/>
            <person name="Kuyper T.W."/>
            <person name="Franco-Molano E.A."/>
            <person name="Baroni T.J."/>
            <person name="Aanen D.K."/>
        </authorList>
    </citation>
    <scope>NUCLEOTIDE SEQUENCE</scope>
    <source>
        <strain evidence="2">AP01</strain>
        <tissue evidence="2">Mycelium</tissue>
    </source>
</reference>
<organism evidence="2 3">
    <name type="scientific">Asterophora parasitica</name>
    <dbReference type="NCBI Taxonomy" id="117018"/>
    <lineage>
        <taxon>Eukaryota</taxon>
        <taxon>Fungi</taxon>
        <taxon>Dikarya</taxon>
        <taxon>Basidiomycota</taxon>
        <taxon>Agaricomycotina</taxon>
        <taxon>Agaricomycetes</taxon>
        <taxon>Agaricomycetidae</taxon>
        <taxon>Agaricales</taxon>
        <taxon>Tricholomatineae</taxon>
        <taxon>Lyophyllaceae</taxon>
        <taxon>Asterophora</taxon>
    </lineage>
</organism>
<feature type="compositionally biased region" description="Polar residues" evidence="1">
    <location>
        <begin position="148"/>
        <end position="160"/>
    </location>
</feature>
<sequence length="376" mass="39224">YRKQPPTSSSASATPRPNKHARQMSTSTVEASNNVPNPKRAVSSTTPVSSTTTTLPEASPLPATRPLDEVIDPALRTPQAAQSALSHASTTTPGLPASPIPQPLDEGNSPTLRTPQAGQNASNDALRATYELQAASAPAARPRDDSPTLRTPGTPQSAANATFAPTHELQAQPTPAAHPHDDTTLRSPEIAQSAANDASVTSTPKPQEPPTSAARPTDQTNDLAAPAQLQVDAGALRGTVFNLNLVDPFAPTLRPNRHTSRVSALSEGFSMDSSSDATRKAGDTKQQNTSQSGTGTLSSSAAGGAAPSKISVAASALFKASKNSCSELNLFGMEYCKTHPKATKVEVKLALDALSSTERQHWKDLRAEKLSAKKDK</sequence>
<evidence type="ECO:0000313" key="2">
    <source>
        <dbReference type="EMBL" id="KAG5640580.1"/>
    </source>
</evidence>
<evidence type="ECO:0000313" key="3">
    <source>
        <dbReference type="Proteomes" id="UP000775547"/>
    </source>
</evidence>
<feature type="compositionally biased region" description="Polar residues" evidence="1">
    <location>
        <begin position="193"/>
        <end position="205"/>
    </location>
</feature>
<feature type="compositionally biased region" description="Low complexity" evidence="1">
    <location>
        <begin position="289"/>
        <end position="304"/>
    </location>
</feature>